<organism>
    <name type="scientific">Solenopsis invicta</name>
    <name type="common">Red imported fire ant</name>
    <name type="synonym">Solenopsis wagneri</name>
    <dbReference type="NCBI Taxonomy" id="13686"/>
    <lineage>
        <taxon>Eukaryota</taxon>
        <taxon>Metazoa</taxon>
        <taxon>Ecdysozoa</taxon>
        <taxon>Arthropoda</taxon>
        <taxon>Hexapoda</taxon>
        <taxon>Insecta</taxon>
        <taxon>Pterygota</taxon>
        <taxon>Neoptera</taxon>
        <taxon>Endopterygota</taxon>
        <taxon>Hymenoptera</taxon>
        <taxon>Apocrita</taxon>
        <taxon>Aculeata</taxon>
        <taxon>Formicoidea</taxon>
        <taxon>Formicidae</taxon>
        <taxon>Myrmicinae</taxon>
        <taxon>Solenopsis</taxon>
    </lineage>
</organism>
<proteinExistence type="predicted"/>
<feature type="non-terminal residue" evidence="2">
    <location>
        <position position="348"/>
    </location>
</feature>
<evidence type="ECO:0000256" key="1">
    <source>
        <dbReference type="SAM" id="MobiDB-lite"/>
    </source>
</evidence>
<protein>
    <submittedName>
        <fullName evidence="2">Uncharacterized protein</fullName>
    </submittedName>
</protein>
<dbReference type="AlphaFoldDB" id="E9J594"/>
<evidence type="ECO:0000313" key="2">
    <source>
        <dbReference type="EMBL" id="EFZ12009.1"/>
    </source>
</evidence>
<reference evidence="2" key="1">
    <citation type="journal article" date="2011" name="Proc. Natl. Acad. Sci. U.S.A.">
        <title>The genome of the fire ant Solenopsis invicta.</title>
        <authorList>
            <person name="Wurm Y."/>
            <person name="Wang J."/>
            <person name="Riba-Grognuz O."/>
            <person name="Corona M."/>
            <person name="Nygaard S."/>
            <person name="Hunt B.G."/>
            <person name="Ingram K.K."/>
            <person name="Falquet L."/>
            <person name="Nipitwattanaphon M."/>
            <person name="Gotzek D."/>
            <person name="Dijkstra M.B."/>
            <person name="Oettler J."/>
            <person name="Comtesse F."/>
            <person name="Shih C.J."/>
            <person name="Wu W.J."/>
            <person name="Yang C.C."/>
            <person name="Thomas J."/>
            <person name="Beaudoing E."/>
            <person name="Pradervand S."/>
            <person name="Flegel V."/>
            <person name="Cook E.D."/>
            <person name="Fabbretti R."/>
            <person name="Stockinger H."/>
            <person name="Long L."/>
            <person name="Farmerie W.G."/>
            <person name="Oakey J."/>
            <person name="Boomsma J.J."/>
            <person name="Pamilo P."/>
            <person name="Yi S.V."/>
            <person name="Heinze J."/>
            <person name="Goodisman M.A."/>
            <person name="Farinelli L."/>
            <person name="Harshman K."/>
            <person name="Hulo N."/>
            <person name="Cerutti L."/>
            <person name="Xenarios I."/>
            <person name="Shoemaker D."/>
            <person name="Keller L."/>
        </authorList>
    </citation>
    <scope>NUCLEOTIDE SEQUENCE [LARGE SCALE GENOMIC DNA]</scope>
</reference>
<dbReference type="HOGENOM" id="CLU_797696_0_0_1"/>
<gene>
    <name evidence="2" type="ORF">SINV_11701</name>
</gene>
<dbReference type="OMA" id="MVENICH"/>
<name>E9J594_SOLIN</name>
<sequence length="348" mass="40369">MIKEPNNYYILRDESVVMVENICHLNNVAIIIDKKLKNGKPFFHLPAPSTCFGIIKFSQEYSGLQAFSIRDIKNKAILLPIFDPSDRTEGRHKNMSSKFCIVDFTDDKSVEVVSNFWVHKDFCFWPSRDVIFPARCVKNRTIPNNKWPSFKARVLNTFESSDSQEKSVKSKKRKNFTAQGNDNSELPIPQKLQEKSKQINKVSAPQSTRSIIHSLSSPAYIRNQTQHNKASIDIMEYLIHVQLYLNVPKFEKHVIRDLTILKFQNHQITEMLTNLSLNSDKYEVIPTIQNENPPDENILSVFPLQNWQNFSDLDNLLLTNNSATKQLMLIITAVYFYFHTANRSYSFK</sequence>
<accession>E9J594</accession>
<dbReference type="EMBL" id="GL768127">
    <property type="protein sequence ID" value="EFZ12009.1"/>
    <property type="molecule type" value="Genomic_DNA"/>
</dbReference>
<feature type="region of interest" description="Disordered" evidence="1">
    <location>
        <begin position="163"/>
        <end position="187"/>
    </location>
</feature>